<evidence type="ECO:0000313" key="4">
    <source>
        <dbReference type="Proteomes" id="UP000002628"/>
    </source>
</evidence>
<gene>
    <name evidence="3" type="ORF">CMP1-38</name>
</gene>
<evidence type="ECO:0000313" key="3">
    <source>
        <dbReference type="EMBL" id="ACY35934.1"/>
    </source>
</evidence>
<sequence length="102" mass="11024">MEFMSLILNSEGTGWGAFGGLAVFAVVSVIRGWFIPGRTHDREMATEKRRGDEWKESAQAVAAQNAEFLKAITNINDFFRKVSADGNSDSSSRGGGDNVLAP</sequence>
<dbReference type="GeneID" id="8684224"/>
<organism evidence="3 4">
    <name type="scientific">Clavibacter phage CMP1</name>
    <dbReference type="NCBI Taxonomy" id="686439"/>
    <lineage>
        <taxon>Viruses</taxon>
        <taxon>Duplodnaviria</taxon>
        <taxon>Heunggongvirae</taxon>
        <taxon>Uroviricota</taxon>
        <taxon>Caudoviricetes</taxon>
        <taxon>Cimpunavirus</taxon>
        <taxon>Cimpunavirus CMP1</taxon>
    </lineage>
</organism>
<dbReference type="EMBL" id="GQ241246">
    <property type="protein sequence ID" value="ACY35934.1"/>
    <property type="molecule type" value="Genomic_DNA"/>
</dbReference>
<keyword evidence="2" id="KW-0472">Membrane</keyword>
<name>D0U222_9CAUD</name>
<evidence type="ECO:0000256" key="1">
    <source>
        <dbReference type="SAM" id="MobiDB-lite"/>
    </source>
</evidence>
<dbReference type="Proteomes" id="UP000002628">
    <property type="component" value="Segment"/>
</dbReference>
<reference evidence="3 4" key="1">
    <citation type="journal article" date="2010" name="Microbiology">
        <title>The endolysins of bacteriophages CMP1 and CN77 are specific for the lysis of Clavibacter michiganensis strains.</title>
        <authorList>
            <person name="Wittmann J."/>
            <person name="Eichenlaub R."/>
            <person name="Dreiseikelmann B."/>
        </authorList>
    </citation>
    <scope>NUCLEOTIDE SEQUENCE [LARGE SCALE GENOMIC DNA]</scope>
</reference>
<feature type="transmembrane region" description="Helical" evidence="2">
    <location>
        <begin position="12"/>
        <end position="34"/>
    </location>
</feature>
<dbReference type="RefSeq" id="YP_003359129.1">
    <property type="nucleotide sequence ID" value="NC_013698.1"/>
</dbReference>
<keyword evidence="2" id="KW-1133">Transmembrane helix</keyword>
<dbReference type="KEGG" id="vg:8684224"/>
<keyword evidence="2" id="KW-0812">Transmembrane</keyword>
<feature type="compositionally biased region" description="Gly residues" evidence="1">
    <location>
        <begin position="93"/>
        <end position="102"/>
    </location>
</feature>
<proteinExistence type="predicted"/>
<evidence type="ECO:0000256" key="2">
    <source>
        <dbReference type="SAM" id="Phobius"/>
    </source>
</evidence>
<accession>D0U222</accession>
<keyword evidence="4" id="KW-1185">Reference proteome</keyword>
<protein>
    <submittedName>
        <fullName evidence="3">Uncharacterized protein</fullName>
    </submittedName>
</protein>
<feature type="region of interest" description="Disordered" evidence="1">
    <location>
        <begin position="83"/>
        <end position="102"/>
    </location>
</feature>